<name>A0A3S5CQG6_9PLAT</name>
<protein>
    <submittedName>
        <fullName evidence="2">Uncharacterized protein</fullName>
    </submittedName>
</protein>
<feature type="region of interest" description="Disordered" evidence="1">
    <location>
        <begin position="69"/>
        <end position="88"/>
    </location>
</feature>
<proteinExistence type="predicted"/>
<dbReference type="AlphaFoldDB" id="A0A3S5CQG6"/>
<comment type="caution">
    <text evidence="2">The sequence shown here is derived from an EMBL/GenBank/DDBJ whole genome shotgun (WGS) entry which is preliminary data.</text>
</comment>
<dbReference type="EMBL" id="CAAALY010262742">
    <property type="protein sequence ID" value="VEL39843.1"/>
    <property type="molecule type" value="Genomic_DNA"/>
</dbReference>
<evidence type="ECO:0000313" key="2">
    <source>
        <dbReference type="EMBL" id="VEL39843.1"/>
    </source>
</evidence>
<accession>A0A3S5CQG6</accession>
<dbReference type="Proteomes" id="UP000784294">
    <property type="component" value="Unassembled WGS sequence"/>
</dbReference>
<keyword evidence="3" id="KW-1185">Reference proteome</keyword>
<evidence type="ECO:0000313" key="3">
    <source>
        <dbReference type="Proteomes" id="UP000784294"/>
    </source>
</evidence>
<gene>
    <name evidence="2" type="ORF">PXEA_LOCUS33283</name>
</gene>
<reference evidence="2" key="1">
    <citation type="submission" date="2018-11" db="EMBL/GenBank/DDBJ databases">
        <authorList>
            <consortium name="Pathogen Informatics"/>
        </authorList>
    </citation>
    <scope>NUCLEOTIDE SEQUENCE</scope>
</reference>
<sequence length="103" mass="11769">MVLRMAKLTEAANYDVGETSGNVPRLRSDFGNDYAYNGLLTSLTYRHQLRYCHWHCDCDRGVRLPPDIHHPSSNPVVRLKPRSSLDGQAYSDAKPFEAIYPFQ</sequence>
<evidence type="ECO:0000256" key="1">
    <source>
        <dbReference type="SAM" id="MobiDB-lite"/>
    </source>
</evidence>
<organism evidence="2 3">
    <name type="scientific">Protopolystoma xenopodis</name>
    <dbReference type="NCBI Taxonomy" id="117903"/>
    <lineage>
        <taxon>Eukaryota</taxon>
        <taxon>Metazoa</taxon>
        <taxon>Spiralia</taxon>
        <taxon>Lophotrochozoa</taxon>
        <taxon>Platyhelminthes</taxon>
        <taxon>Monogenea</taxon>
        <taxon>Polyopisthocotylea</taxon>
        <taxon>Polystomatidea</taxon>
        <taxon>Polystomatidae</taxon>
        <taxon>Protopolystoma</taxon>
    </lineage>
</organism>